<keyword evidence="2" id="KW-1185">Reference proteome</keyword>
<sequence>MSSPNSNFLEIGSFKLRTDPINSDERINISYQRAHAVAKAYDMKIHDVLNLSPKFWQLHQDFIAAFDFAAYTLVTIQLNLAAGTLAPFAANNVQYRPLLEDILTFKISAQYMLTEVGHGLDARNLETTATLLPNGDFDLHTPNFNAAKIMPPTWPRVGFPRVAVVFARLVVRGEARGIRPFIVWLNNGETMHAGVTAKMLPVRTGSKPLDHTITTFSHVQLPFSALLGSLEMPANERNNFLSVTGRIGVGSLALTMGLTPMLKRSVFVAGKYSIKRQILGSKDKPVSIISLRTQQQPILHALATIAVLEAYTQESISFFQDPTLEPAVRYGIVAAFKAVVVQATHSALYSLTERCGARGLYAENHIIESLLDSHAISIAEGDTLALSIRLGTELLVGRYKLPPPKDSKDVLAQHEMGLLEESRSLLKGISGGHRGSEFNSLILPRCQPIVQAIGHRLAYEAALKAGVDRDLVHLFKTGVMLHDPSWYVQHAKISRESMFGDEAQALDSVLPQLDKLLDRTGAQPYCSAPILSEDSWEGFVDHLETREGTQAQDMPKNSKL</sequence>
<dbReference type="GO" id="GO:0005777">
    <property type="term" value="C:peroxisome"/>
    <property type="evidence" value="ECO:0007669"/>
    <property type="project" value="InterPro"/>
</dbReference>
<dbReference type="SUPFAM" id="SSF47203">
    <property type="entry name" value="Acyl-CoA dehydrogenase C-terminal domain-like"/>
    <property type="match status" value="1"/>
</dbReference>
<gene>
    <name evidence="1" type="ORF">BDW47DRAFT_119656</name>
</gene>
<dbReference type="PANTHER" id="PTHR10909">
    <property type="entry name" value="ELECTRON TRANSPORT OXIDOREDUCTASE"/>
    <property type="match status" value="1"/>
</dbReference>
<dbReference type="AlphaFoldDB" id="A0A2I2F3Z5"/>
<reference evidence="1 2" key="1">
    <citation type="submission" date="2017-12" db="EMBL/GenBank/DDBJ databases">
        <authorList>
            <consortium name="DOE Joint Genome Institute"/>
            <person name="Haridas S."/>
            <person name="Kjaerbolling I."/>
            <person name="Vesth T.C."/>
            <person name="Frisvad J.C."/>
            <person name="Nybo J.L."/>
            <person name="Theobald S."/>
            <person name="Kuo A."/>
            <person name="Bowyer P."/>
            <person name="Matsuda Y."/>
            <person name="Mondo S."/>
            <person name="Lyhne E.K."/>
            <person name="Kogle M.E."/>
            <person name="Clum A."/>
            <person name="Lipzen A."/>
            <person name="Salamov A."/>
            <person name="Ngan C.Y."/>
            <person name="Daum C."/>
            <person name="Chiniquy J."/>
            <person name="Barry K."/>
            <person name="LaButti K."/>
            <person name="Simmons B.A."/>
            <person name="Magnuson J.K."/>
            <person name="Mortensen U.H."/>
            <person name="Larsen T.O."/>
            <person name="Grigoriev I.V."/>
            <person name="Baker S.E."/>
            <person name="Andersen M.R."/>
            <person name="Nordberg H.P."/>
            <person name="Cantor M.N."/>
            <person name="Hua S.X."/>
        </authorList>
    </citation>
    <scope>NUCLEOTIDE SEQUENCE [LARGE SCALE GENOMIC DNA]</scope>
    <source>
        <strain evidence="1 2">CBS 102.13</strain>
    </source>
</reference>
<dbReference type="Proteomes" id="UP000234585">
    <property type="component" value="Unassembled WGS sequence"/>
</dbReference>
<dbReference type="Gene3D" id="1.20.140.10">
    <property type="entry name" value="Butyryl-CoA Dehydrogenase, subunit A, domain 3"/>
    <property type="match status" value="1"/>
</dbReference>
<dbReference type="GeneID" id="36522539"/>
<dbReference type="PANTHER" id="PTHR10909:SF382">
    <property type="entry name" value="ACYL-COENZYME A OXIDASE"/>
    <property type="match status" value="1"/>
</dbReference>
<protein>
    <submittedName>
        <fullName evidence="1">Acyl-CoA dehydrogenase/oxidase</fullName>
    </submittedName>
</protein>
<dbReference type="EMBL" id="KZ559164">
    <property type="protein sequence ID" value="PLB35349.1"/>
    <property type="molecule type" value="Genomic_DNA"/>
</dbReference>
<dbReference type="GO" id="GO:0071949">
    <property type="term" value="F:FAD binding"/>
    <property type="evidence" value="ECO:0007669"/>
    <property type="project" value="InterPro"/>
</dbReference>
<accession>A0A2I2F3Z5</accession>
<organism evidence="1 2">
    <name type="scientific">Aspergillus candidus</name>
    <dbReference type="NCBI Taxonomy" id="41067"/>
    <lineage>
        <taxon>Eukaryota</taxon>
        <taxon>Fungi</taxon>
        <taxon>Dikarya</taxon>
        <taxon>Ascomycota</taxon>
        <taxon>Pezizomycotina</taxon>
        <taxon>Eurotiomycetes</taxon>
        <taxon>Eurotiomycetidae</taxon>
        <taxon>Eurotiales</taxon>
        <taxon>Aspergillaceae</taxon>
        <taxon>Aspergillus</taxon>
        <taxon>Aspergillus subgen. Circumdati</taxon>
    </lineage>
</organism>
<dbReference type="InterPro" id="IPR036250">
    <property type="entry name" value="AcylCo_DH-like_C"/>
</dbReference>
<dbReference type="STRING" id="41067.A0A2I2F3Z5"/>
<dbReference type="InterPro" id="IPR009100">
    <property type="entry name" value="AcylCoA_DH/oxidase_NM_dom_sf"/>
</dbReference>
<dbReference type="GO" id="GO:0055088">
    <property type="term" value="P:lipid homeostasis"/>
    <property type="evidence" value="ECO:0007669"/>
    <property type="project" value="TreeGrafter"/>
</dbReference>
<name>A0A2I2F3Z5_ASPCN</name>
<dbReference type="GO" id="GO:0003997">
    <property type="term" value="F:acyl-CoA oxidase activity"/>
    <property type="evidence" value="ECO:0007669"/>
    <property type="project" value="InterPro"/>
</dbReference>
<dbReference type="Gene3D" id="2.40.110.10">
    <property type="entry name" value="Butyryl-CoA Dehydrogenase, subunit A, domain 2"/>
    <property type="match status" value="1"/>
</dbReference>
<dbReference type="GO" id="GO:0005504">
    <property type="term" value="F:fatty acid binding"/>
    <property type="evidence" value="ECO:0007669"/>
    <property type="project" value="TreeGrafter"/>
</dbReference>
<dbReference type="InterPro" id="IPR046373">
    <property type="entry name" value="Acyl-CoA_Oxase/DH_mid-dom_sf"/>
</dbReference>
<proteinExistence type="predicted"/>
<dbReference type="InterPro" id="IPR012258">
    <property type="entry name" value="Acyl-CoA_oxidase"/>
</dbReference>
<dbReference type="OrthoDB" id="538336at2759"/>
<evidence type="ECO:0000313" key="2">
    <source>
        <dbReference type="Proteomes" id="UP000234585"/>
    </source>
</evidence>
<dbReference type="GO" id="GO:0033540">
    <property type="term" value="P:fatty acid beta-oxidation using acyl-CoA oxidase"/>
    <property type="evidence" value="ECO:0007669"/>
    <property type="project" value="TreeGrafter"/>
</dbReference>
<dbReference type="SUPFAM" id="SSF56645">
    <property type="entry name" value="Acyl-CoA dehydrogenase NM domain-like"/>
    <property type="match status" value="1"/>
</dbReference>
<dbReference type="RefSeq" id="XP_024669361.1">
    <property type="nucleotide sequence ID" value="XM_024815379.1"/>
</dbReference>
<evidence type="ECO:0000313" key="1">
    <source>
        <dbReference type="EMBL" id="PLB35349.1"/>
    </source>
</evidence>